<proteinExistence type="predicted"/>
<sequence>MHLDNFTTNCNTTIGTNLHRNYSQPALAPATVPLAKIEGKLHLSYTCKVCNERNAHFISKTAYQKGVVIVTCSGCKNHHLIADNLNWFTDLNGKKNIEDILAEKGESVKKINIGNCIEALPSSSD</sequence>
<comment type="caution">
    <text evidence="1">The sequence shown here is derived from an EMBL/GenBank/DDBJ whole genome shotgun (WGS) entry which is preliminary data.</text>
</comment>
<gene>
    <name evidence="1" type="ORF">MML48_7g00003438</name>
</gene>
<protein>
    <submittedName>
        <fullName evidence="1">Uncharacterized protein</fullName>
    </submittedName>
</protein>
<evidence type="ECO:0000313" key="1">
    <source>
        <dbReference type="EMBL" id="KAI4457541.1"/>
    </source>
</evidence>
<name>A0ACB9SQS3_HOLOL</name>
<reference evidence="1" key="1">
    <citation type="submission" date="2022-04" db="EMBL/GenBank/DDBJ databases">
        <title>Chromosome-scale genome assembly of Holotrichia oblita Faldermann.</title>
        <authorList>
            <person name="Rongchong L."/>
        </authorList>
    </citation>
    <scope>NUCLEOTIDE SEQUENCE</scope>
    <source>
        <strain evidence="1">81SQS9</strain>
    </source>
</reference>
<accession>A0ACB9SQS3</accession>
<dbReference type="EMBL" id="CM043021">
    <property type="protein sequence ID" value="KAI4457541.1"/>
    <property type="molecule type" value="Genomic_DNA"/>
</dbReference>
<keyword evidence="2" id="KW-1185">Reference proteome</keyword>
<organism evidence="1 2">
    <name type="scientific">Holotrichia oblita</name>
    <name type="common">Chafer beetle</name>
    <dbReference type="NCBI Taxonomy" id="644536"/>
    <lineage>
        <taxon>Eukaryota</taxon>
        <taxon>Metazoa</taxon>
        <taxon>Ecdysozoa</taxon>
        <taxon>Arthropoda</taxon>
        <taxon>Hexapoda</taxon>
        <taxon>Insecta</taxon>
        <taxon>Pterygota</taxon>
        <taxon>Neoptera</taxon>
        <taxon>Endopterygota</taxon>
        <taxon>Coleoptera</taxon>
        <taxon>Polyphaga</taxon>
        <taxon>Scarabaeiformia</taxon>
        <taxon>Scarabaeidae</taxon>
        <taxon>Melolonthinae</taxon>
        <taxon>Holotrichia</taxon>
    </lineage>
</organism>
<evidence type="ECO:0000313" key="2">
    <source>
        <dbReference type="Proteomes" id="UP001056778"/>
    </source>
</evidence>
<dbReference type="Proteomes" id="UP001056778">
    <property type="component" value="Chromosome 7"/>
</dbReference>